<keyword evidence="1" id="KW-0812">Transmembrane</keyword>
<dbReference type="Proteomes" id="UP001498476">
    <property type="component" value="Unassembled WGS sequence"/>
</dbReference>
<protein>
    <submittedName>
        <fullName evidence="2">Uncharacterized protein</fullName>
    </submittedName>
</protein>
<dbReference type="EMBL" id="JAZAVJ010000096">
    <property type="protein sequence ID" value="KAK7414735.1"/>
    <property type="molecule type" value="Genomic_DNA"/>
</dbReference>
<reference evidence="2 3" key="1">
    <citation type="journal article" date="2025" name="Microbiol. Resour. Announc.">
        <title>Draft genome sequences for Neonectria magnoliae and Neonectria punicea, canker pathogens of Liriodendron tulipifera and Acer saccharum in West Virginia.</title>
        <authorList>
            <person name="Petronek H.M."/>
            <person name="Kasson M.T."/>
            <person name="Metheny A.M."/>
            <person name="Stauder C.M."/>
            <person name="Lovett B."/>
            <person name="Lynch S.C."/>
            <person name="Garnas J.R."/>
            <person name="Kasson L.R."/>
            <person name="Stajich J.E."/>
        </authorList>
    </citation>
    <scope>NUCLEOTIDE SEQUENCE [LARGE SCALE GENOMIC DNA]</scope>
    <source>
        <strain evidence="2 3">NRRL 64653</strain>
    </source>
</reference>
<name>A0ABR1H0X5_9HYPO</name>
<comment type="caution">
    <text evidence="2">The sequence shown here is derived from an EMBL/GenBank/DDBJ whole genome shotgun (WGS) entry which is preliminary data.</text>
</comment>
<keyword evidence="3" id="KW-1185">Reference proteome</keyword>
<proteinExistence type="predicted"/>
<feature type="transmembrane region" description="Helical" evidence="1">
    <location>
        <begin position="30"/>
        <end position="50"/>
    </location>
</feature>
<gene>
    <name evidence="2" type="ORF">QQX98_006419</name>
</gene>
<organism evidence="2 3">
    <name type="scientific">Neonectria punicea</name>
    <dbReference type="NCBI Taxonomy" id="979145"/>
    <lineage>
        <taxon>Eukaryota</taxon>
        <taxon>Fungi</taxon>
        <taxon>Dikarya</taxon>
        <taxon>Ascomycota</taxon>
        <taxon>Pezizomycotina</taxon>
        <taxon>Sordariomycetes</taxon>
        <taxon>Hypocreomycetidae</taxon>
        <taxon>Hypocreales</taxon>
        <taxon>Nectriaceae</taxon>
        <taxon>Neonectria</taxon>
    </lineage>
</organism>
<sequence>MSSRRDFLDADVQAYRQSNYFIVGGDSFRIMRLVAAACWVGLTLAIIEVISNTTLRNMVKGVVQYSDIARRHCPVLTRAADFNNFIKFLLGNLLTRTPNSSHYRLLPKCPWANTYSSVYYHDCRSAAQTFLALHYINRNGAVRGKPLMVRNTPIVSIEEVEDT</sequence>
<keyword evidence="1" id="KW-1133">Transmembrane helix</keyword>
<accession>A0ABR1H0X5</accession>
<evidence type="ECO:0000313" key="2">
    <source>
        <dbReference type="EMBL" id="KAK7414735.1"/>
    </source>
</evidence>
<evidence type="ECO:0000256" key="1">
    <source>
        <dbReference type="SAM" id="Phobius"/>
    </source>
</evidence>
<evidence type="ECO:0000313" key="3">
    <source>
        <dbReference type="Proteomes" id="UP001498476"/>
    </source>
</evidence>
<keyword evidence="1" id="KW-0472">Membrane</keyword>